<evidence type="ECO:0000256" key="1">
    <source>
        <dbReference type="SAM" id="Phobius"/>
    </source>
</evidence>
<organism evidence="2 3">
    <name type="scientific">Spirosoma sordidisoli</name>
    <dbReference type="NCBI Taxonomy" id="2502893"/>
    <lineage>
        <taxon>Bacteria</taxon>
        <taxon>Pseudomonadati</taxon>
        <taxon>Bacteroidota</taxon>
        <taxon>Cytophagia</taxon>
        <taxon>Cytophagales</taxon>
        <taxon>Cytophagaceae</taxon>
        <taxon>Spirosoma</taxon>
    </lineage>
</organism>
<evidence type="ECO:0000313" key="2">
    <source>
        <dbReference type="EMBL" id="RYC71093.1"/>
    </source>
</evidence>
<keyword evidence="1" id="KW-0472">Membrane</keyword>
<gene>
    <name evidence="2" type="ORF">EQG79_02800</name>
</gene>
<dbReference type="EMBL" id="SBLB01000001">
    <property type="protein sequence ID" value="RYC71093.1"/>
    <property type="molecule type" value="Genomic_DNA"/>
</dbReference>
<keyword evidence="3" id="KW-1185">Reference proteome</keyword>
<sequence length="132" mass="14832">MNKLIGLGRWLFVLPFSMYVLLHFGKADVGASFVPVWLPFPVFWNYATGVCVLLFIISCVWGRYDKLASLLMALYVFLMIILVHVPRAATSENDLLNVFRNTIVVGGLLMYAGAYAKDRRLAFSRPKAAAIQ</sequence>
<feature type="transmembrane region" description="Helical" evidence="1">
    <location>
        <begin position="43"/>
        <end position="61"/>
    </location>
</feature>
<feature type="transmembrane region" description="Helical" evidence="1">
    <location>
        <begin position="98"/>
        <end position="116"/>
    </location>
</feature>
<dbReference type="Proteomes" id="UP000290407">
    <property type="component" value="Unassembled WGS sequence"/>
</dbReference>
<proteinExistence type="predicted"/>
<keyword evidence="1" id="KW-1133">Transmembrane helix</keyword>
<keyword evidence="1" id="KW-0812">Transmembrane</keyword>
<protein>
    <recommendedName>
        <fullName evidence="4">DoxX family protein</fullName>
    </recommendedName>
</protein>
<feature type="transmembrane region" description="Helical" evidence="1">
    <location>
        <begin position="68"/>
        <end position="86"/>
    </location>
</feature>
<reference evidence="2 3" key="1">
    <citation type="submission" date="2019-01" db="EMBL/GenBank/DDBJ databases">
        <title>Spirosoma flava sp. nov., a propanil-degrading bacterium isolated from herbicide-contaminated soil.</title>
        <authorList>
            <person name="Zhang L."/>
            <person name="Jiang J.-D."/>
        </authorList>
    </citation>
    <scope>NUCLEOTIDE SEQUENCE [LARGE SCALE GENOMIC DNA]</scope>
    <source>
        <strain evidence="2 3">TY50</strain>
    </source>
</reference>
<evidence type="ECO:0000313" key="3">
    <source>
        <dbReference type="Proteomes" id="UP000290407"/>
    </source>
</evidence>
<evidence type="ECO:0008006" key="4">
    <source>
        <dbReference type="Google" id="ProtNLM"/>
    </source>
</evidence>
<accession>A0A4Q2UN67</accession>
<comment type="caution">
    <text evidence="2">The sequence shown here is derived from an EMBL/GenBank/DDBJ whole genome shotgun (WGS) entry which is preliminary data.</text>
</comment>
<name>A0A4Q2UN67_9BACT</name>
<dbReference type="RefSeq" id="WP_129599782.1">
    <property type="nucleotide sequence ID" value="NZ_SBLB01000001.1"/>
</dbReference>
<dbReference type="AlphaFoldDB" id="A0A4Q2UN67"/>